<dbReference type="GO" id="GO:0005254">
    <property type="term" value="F:chloride channel activity"/>
    <property type="evidence" value="ECO:0007669"/>
    <property type="project" value="TreeGrafter"/>
</dbReference>
<organism evidence="10 11">
    <name type="scientific">Gryllus longicercus</name>
    <dbReference type="NCBI Taxonomy" id="2509291"/>
    <lineage>
        <taxon>Eukaryota</taxon>
        <taxon>Metazoa</taxon>
        <taxon>Ecdysozoa</taxon>
        <taxon>Arthropoda</taxon>
        <taxon>Hexapoda</taxon>
        <taxon>Insecta</taxon>
        <taxon>Pterygota</taxon>
        <taxon>Neoptera</taxon>
        <taxon>Polyneoptera</taxon>
        <taxon>Orthoptera</taxon>
        <taxon>Ensifera</taxon>
        <taxon>Gryllidea</taxon>
        <taxon>Grylloidea</taxon>
        <taxon>Gryllidae</taxon>
        <taxon>Gryllinae</taxon>
        <taxon>Gryllus</taxon>
    </lineage>
</organism>
<feature type="compositionally biased region" description="Basic and acidic residues" evidence="7">
    <location>
        <begin position="561"/>
        <end position="572"/>
    </location>
</feature>
<keyword evidence="4 8" id="KW-0812">Transmembrane</keyword>
<dbReference type="InterPro" id="IPR009231">
    <property type="entry name" value="Chloride_chnl_CLIC-like"/>
</dbReference>
<evidence type="ECO:0000256" key="7">
    <source>
        <dbReference type="SAM" id="MobiDB-lite"/>
    </source>
</evidence>
<keyword evidence="11" id="KW-1185">Reference proteome</keyword>
<accession>A0AAN9VMH9</accession>
<dbReference type="EMBL" id="JAZDUA010000186">
    <property type="protein sequence ID" value="KAK7865102.1"/>
    <property type="molecule type" value="Genomic_DNA"/>
</dbReference>
<feature type="signal peptide" evidence="9">
    <location>
        <begin position="1"/>
        <end position="18"/>
    </location>
</feature>
<feature type="compositionally biased region" description="Basic and acidic residues" evidence="7">
    <location>
        <begin position="480"/>
        <end position="505"/>
    </location>
</feature>
<comment type="similarity">
    <text evidence="2">Belongs to the chloride channel MCLC family.</text>
</comment>
<gene>
    <name evidence="10" type="ORF">R5R35_014635</name>
</gene>
<evidence type="ECO:0000256" key="6">
    <source>
        <dbReference type="ARBA" id="ARBA00023136"/>
    </source>
</evidence>
<evidence type="ECO:0000256" key="9">
    <source>
        <dbReference type="SAM" id="SignalP"/>
    </source>
</evidence>
<keyword evidence="5 8" id="KW-1133">Transmembrane helix</keyword>
<evidence type="ECO:0000313" key="11">
    <source>
        <dbReference type="Proteomes" id="UP001378592"/>
    </source>
</evidence>
<protein>
    <recommendedName>
        <fullName evidence="3">Chloride channel CLIC-like protein 1</fullName>
    </recommendedName>
</protein>
<feature type="region of interest" description="Disordered" evidence="7">
    <location>
        <begin position="462"/>
        <end position="505"/>
    </location>
</feature>
<dbReference type="AlphaFoldDB" id="A0AAN9VMH9"/>
<evidence type="ECO:0000256" key="8">
    <source>
        <dbReference type="SAM" id="Phobius"/>
    </source>
</evidence>
<dbReference type="PANTHER" id="PTHR34093:SF1">
    <property type="entry name" value="CHLORIDE CHANNEL CLIC-LIKE PROTEIN 1"/>
    <property type="match status" value="1"/>
</dbReference>
<evidence type="ECO:0000256" key="3">
    <source>
        <dbReference type="ARBA" id="ARBA00015571"/>
    </source>
</evidence>
<dbReference type="PANTHER" id="PTHR34093">
    <property type="entry name" value="CHLORIDE CHANNEL CLIC-LIKE PROTEIN 1"/>
    <property type="match status" value="1"/>
</dbReference>
<comment type="subcellular location">
    <subcellularLocation>
        <location evidence="1">Membrane</location>
        <topology evidence="1">Multi-pass membrane protein</topology>
    </subcellularLocation>
</comment>
<comment type="caution">
    <text evidence="10">The sequence shown here is derived from an EMBL/GenBank/DDBJ whole genome shotgun (WGS) entry which is preliminary data.</text>
</comment>
<dbReference type="Proteomes" id="UP001378592">
    <property type="component" value="Unassembled WGS sequence"/>
</dbReference>
<keyword evidence="9" id="KW-0732">Signal</keyword>
<feature type="transmembrane region" description="Helical" evidence="8">
    <location>
        <begin position="360"/>
        <end position="385"/>
    </location>
</feature>
<evidence type="ECO:0000256" key="2">
    <source>
        <dbReference type="ARBA" id="ARBA00005944"/>
    </source>
</evidence>
<feature type="chain" id="PRO_5043001257" description="Chloride channel CLIC-like protein 1" evidence="9">
    <location>
        <begin position="19"/>
        <end position="572"/>
    </location>
</feature>
<evidence type="ECO:0000256" key="4">
    <source>
        <dbReference type="ARBA" id="ARBA00022692"/>
    </source>
</evidence>
<name>A0AAN9VMH9_9ORTH</name>
<evidence type="ECO:0000256" key="5">
    <source>
        <dbReference type="ARBA" id="ARBA00022989"/>
    </source>
</evidence>
<feature type="region of interest" description="Disordered" evidence="7">
    <location>
        <begin position="550"/>
        <end position="572"/>
    </location>
</feature>
<reference evidence="10 11" key="1">
    <citation type="submission" date="2024-03" db="EMBL/GenBank/DDBJ databases">
        <title>The genome assembly and annotation of the cricket Gryllus longicercus Weissman &amp; Gray.</title>
        <authorList>
            <person name="Szrajer S."/>
            <person name="Gray D."/>
            <person name="Ylla G."/>
        </authorList>
    </citation>
    <scope>NUCLEOTIDE SEQUENCE [LARGE SCALE GENOMIC DNA]</scope>
    <source>
        <strain evidence="10">DAG 2021-001</strain>
        <tissue evidence="10">Whole body minus gut</tissue>
    </source>
</reference>
<sequence>MGLTILFLLALVVDLSVSLDTALDPSGWNSYFTTEHSENIDAVDVVDPSGWNYNRGTKGFERNNDIKIDQAQQVLTFCQRVVEQRGSETNPLIEDVIGTAVKAKVAKIFNNKENINGNLAFIRRFISIILNTADLPNKLVEGGSDIEVSGVIEMRVSSEHLKILTDFINSKANVSMRELDSILTTSVHKKHISTFSVFELMENFFFFIRQKEIYLPVVLGFIVLFVSRLLLTSTTNTRLCISIVIFILTCSYVVKYYNLYKEAEINQKITLDKYSEIPSACDPRNQHWFSTLFKTLGVVKDEKQECVEYYKALSLDPLVEVSPSHVLSLILTDFVLYPFSKLGVTIAAFTSGILDGLPFYYGWIVWLGSSVGIFFLIALALLIVLGGRINLFGPFCGVSVSSHRPPEISPAAPTVSATPVTHSTSQSLLETVSEMSNVVVMNADALGALILRAQTSIATVHSGVQELNRPPKKSVPSKPSNEKSDTPQQKFTEKEESDLKTSTDKQIRNEDIASVVEKNCELKSVDNEQVEVYDTIEIIKSDFASGVLEDTTESKSGCVNIEKHPENVKKDN</sequence>
<proteinExistence type="inferred from homology"/>
<dbReference type="GO" id="GO:0005783">
    <property type="term" value="C:endoplasmic reticulum"/>
    <property type="evidence" value="ECO:0007669"/>
    <property type="project" value="TreeGrafter"/>
</dbReference>
<dbReference type="GO" id="GO:0016020">
    <property type="term" value="C:membrane"/>
    <property type="evidence" value="ECO:0007669"/>
    <property type="project" value="UniProtKB-SubCell"/>
</dbReference>
<keyword evidence="6 8" id="KW-0472">Membrane</keyword>
<feature type="transmembrane region" description="Helical" evidence="8">
    <location>
        <begin position="238"/>
        <end position="257"/>
    </location>
</feature>
<feature type="transmembrane region" description="Helical" evidence="8">
    <location>
        <begin position="213"/>
        <end position="231"/>
    </location>
</feature>
<evidence type="ECO:0000313" key="10">
    <source>
        <dbReference type="EMBL" id="KAK7865102.1"/>
    </source>
</evidence>
<evidence type="ECO:0000256" key="1">
    <source>
        <dbReference type="ARBA" id="ARBA00004141"/>
    </source>
</evidence>